<keyword evidence="2 8" id="KW-0808">Transferase</keyword>
<keyword evidence="4 7" id="KW-0547">Nucleotide-binding</keyword>
<gene>
    <name evidence="12" type="primary">PLK</name>
    <name evidence="12" type="ORF">DPX39_070073400</name>
</gene>
<dbReference type="EMBL" id="QSBY01000007">
    <property type="protein sequence ID" value="RHW71339.1"/>
    <property type="molecule type" value="Genomic_DNA"/>
</dbReference>
<dbReference type="Pfam" id="PF00069">
    <property type="entry name" value="Pkinase"/>
    <property type="match status" value="1"/>
</dbReference>
<keyword evidence="5 8" id="KW-0418">Kinase</keyword>
<dbReference type="GO" id="GO:0005524">
    <property type="term" value="F:ATP binding"/>
    <property type="evidence" value="ECO:0007669"/>
    <property type="project" value="UniProtKB-UniRule"/>
</dbReference>
<keyword evidence="1 8" id="KW-0723">Serine/threonine-protein kinase</keyword>
<dbReference type="PROSITE" id="PS00107">
    <property type="entry name" value="PROTEIN_KINASE_ATP"/>
    <property type="match status" value="1"/>
</dbReference>
<proteinExistence type="inferred from homology"/>
<evidence type="ECO:0000256" key="1">
    <source>
        <dbReference type="ARBA" id="ARBA00022527"/>
    </source>
</evidence>
<dbReference type="PANTHER" id="PTHR24345">
    <property type="entry name" value="SERINE/THREONINE-PROTEIN KINASE PLK"/>
    <property type="match status" value="1"/>
</dbReference>
<feature type="domain" description="POLO box" evidence="11">
    <location>
        <begin position="686"/>
        <end position="765"/>
    </location>
</feature>
<evidence type="ECO:0000313" key="12">
    <source>
        <dbReference type="EMBL" id="RHW71339.1"/>
    </source>
</evidence>
<comment type="caution">
    <text evidence="12">The sequence shown here is derived from an EMBL/GenBank/DDBJ whole genome shotgun (WGS) entry which is preliminary data.</text>
</comment>
<keyword evidence="3" id="KW-0677">Repeat</keyword>
<dbReference type="SUPFAM" id="SSF56112">
    <property type="entry name" value="Protein kinase-like (PK-like)"/>
    <property type="match status" value="1"/>
</dbReference>
<dbReference type="GO" id="GO:0005634">
    <property type="term" value="C:nucleus"/>
    <property type="evidence" value="ECO:0007669"/>
    <property type="project" value="TreeGrafter"/>
</dbReference>
<dbReference type="PROSITE" id="PS50078">
    <property type="entry name" value="POLO_BOX"/>
    <property type="match status" value="2"/>
</dbReference>
<feature type="compositionally biased region" description="Low complexity" evidence="9">
    <location>
        <begin position="346"/>
        <end position="361"/>
    </location>
</feature>
<evidence type="ECO:0000259" key="11">
    <source>
        <dbReference type="PROSITE" id="PS50078"/>
    </source>
</evidence>
<dbReference type="GO" id="GO:0004674">
    <property type="term" value="F:protein serine/threonine kinase activity"/>
    <property type="evidence" value="ECO:0007669"/>
    <property type="project" value="UniProtKB-KW"/>
</dbReference>
<dbReference type="Gene3D" id="3.30.1120.30">
    <property type="entry name" value="POLO box domain"/>
    <property type="match status" value="2"/>
</dbReference>
<protein>
    <recommendedName>
        <fullName evidence="8">Serine/threonine-protein kinase PLK</fullName>
        <ecNumber evidence="8">2.7.11.21</ecNumber>
    </recommendedName>
    <alternativeName>
        <fullName evidence="8">Polo-like kinase</fullName>
    </alternativeName>
</protein>
<name>A0A3L6L3X6_9TRYP</name>
<dbReference type="FunFam" id="3.30.1120.30:FF:000008">
    <property type="entry name" value="Serine/threonine-protein kinase PLK"/>
    <property type="match status" value="1"/>
</dbReference>
<dbReference type="PROSITE" id="PS00108">
    <property type="entry name" value="PROTEIN_KINASE_ST"/>
    <property type="match status" value="1"/>
</dbReference>
<evidence type="ECO:0000256" key="4">
    <source>
        <dbReference type="ARBA" id="ARBA00022741"/>
    </source>
</evidence>
<dbReference type="InterPro" id="IPR011009">
    <property type="entry name" value="Kinase-like_dom_sf"/>
</dbReference>
<feature type="domain" description="POLO box" evidence="11">
    <location>
        <begin position="558"/>
        <end position="651"/>
    </location>
</feature>
<evidence type="ECO:0000256" key="8">
    <source>
        <dbReference type="RuleBase" id="RU361162"/>
    </source>
</evidence>
<dbReference type="InterPro" id="IPR033695">
    <property type="entry name" value="POLO_box_2"/>
</dbReference>
<dbReference type="CDD" id="cd13118">
    <property type="entry name" value="POLO_box_1"/>
    <property type="match status" value="1"/>
</dbReference>
<organism evidence="12">
    <name type="scientific">Trypanosoma brucei equiperdum</name>
    <dbReference type="NCBI Taxonomy" id="630700"/>
    <lineage>
        <taxon>Eukaryota</taxon>
        <taxon>Discoba</taxon>
        <taxon>Euglenozoa</taxon>
        <taxon>Kinetoplastea</taxon>
        <taxon>Metakinetoplastina</taxon>
        <taxon>Trypanosomatida</taxon>
        <taxon>Trypanosomatidae</taxon>
        <taxon>Trypanosoma</taxon>
    </lineage>
</organism>
<feature type="domain" description="Protein kinase" evidence="10">
    <location>
        <begin position="43"/>
        <end position="297"/>
    </location>
</feature>
<dbReference type="EC" id="2.7.11.21" evidence="8"/>
<dbReference type="FunFam" id="1.10.510.10:FF:000571">
    <property type="entry name" value="Maternal embryonic leucine zipper kinase"/>
    <property type="match status" value="1"/>
</dbReference>
<feature type="compositionally biased region" description="Basic and acidic residues" evidence="9">
    <location>
        <begin position="17"/>
        <end position="28"/>
    </location>
</feature>
<evidence type="ECO:0000256" key="5">
    <source>
        <dbReference type="ARBA" id="ARBA00022777"/>
    </source>
</evidence>
<comment type="catalytic activity">
    <reaction evidence="8">
        <text>L-threonyl-[protein] + ATP = O-phospho-L-threonyl-[protein] + ADP + H(+)</text>
        <dbReference type="Rhea" id="RHEA:46608"/>
        <dbReference type="Rhea" id="RHEA-COMP:11060"/>
        <dbReference type="Rhea" id="RHEA-COMP:11605"/>
        <dbReference type="ChEBI" id="CHEBI:15378"/>
        <dbReference type="ChEBI" id="CHEBI:30013"/>
        <dbReference type="ChEBI" id="CHEBI:30616"/>
        <dbReference type="ChEBI" id="CHEBI:61977"/>
        <dbReference type="ChEBI" id="CHEBI:456216"/>
        <dbReference type="EC" id="2.7.11.21"/>
    </reaction>
</comment>
<dbReference type="Gene3D" id="3.30.200.20">
    <property type="entry name" value="Phosphorylase Kinase, domain 1"/>
    <property type="match status" value="1"/>
</dbReference>
<keyword evidence="6 7" id="KW-0067">ATP-binding</keyword>
<evidence type="ECO:0000256" key="2">
    <source>
        <dbReference type="ARBA" id="ARBA00022679"/>
    </source>
</evidence>
<comment type="similarity">
    <text evidence="8">Belongs to the protein kinase superfamily. Ser/Thr protein kinase family. CDC5/Polo subfamily.</text>
</comment>
<reference evidence="12" key="1">
    <citation type="submission" date="2018-09" db="EMBL/GenBank/DDBJ databases">
        <title>whole genome sequence of T. equiperdum IVM-t1 strain.</title>
        <authorList>
            <person name="Suganuma K."/>
        </authorList>
    </citation>
    <scope>NUCLEOTIDE SEQUENCE [LARGE SCALE GENOMIC DNA]</scope>
    <source>
        <strain evidence="12">IVM-t1</strain>
    </source>
</reference>
<dbReference type="FunFam" id="3.30.200.20:FF:000877">
    <property type="entry name" value="Serine/threonine-protein kinase PLK"/>
    <property type="match status" value="1"/>
</dbReference>
<dbReference type="InterPro" id="IPR033701">
    <property type="entry name" value="POLO_box_1"/>
</dbReference>
<evidence type="ECO:0000256" key="3">
    <source>
        <dbReference type="ARBA" id="ARBA00022737"/>
    </source>
</evidence>
<dbReference type="SMART" id="SM00220">
    <property type="entry name" value="S_TKc"/>
    <property type="match status" value="1"/>
</dbReference>
<dbReference type="InterPro" id="IPR000719">
    <property type="entry name" value="Prot_kinase_dom"/>
</dbReference>
<dbReference type="SUPFAM" id="SSF82615">
    <property type="entry name" value="Polo-box domain"/>
    <property type="match status" value="2"/>
</dbReference>
<sequence>MHATAETCETPSSSRRPPNDRPDFREGSTLKEFDKSGRLVGYFRCGRMLGRGGFAKCYEVEQGGDTYALKVVDRSLLQKTKTLQKLHSEISIHRRMKHKHIVNFIRTFHDDWNVYILLEKCSNQTLMEILKRRQRFSVPETQYIALQSLSAIQYMHEQCVIHRDLKLGNIMMDANMNVKIGDFGLAAELQYDGERKRTICGTPNYIAPEIIEGSREGHSYEVDVWSLGVILYTLLVGEPPFQTSDVKATYRRIRQCRYEFPSHVDVPESGKELIHSILQSRPDQRPTLLEIRSHPFFRLPPPPTTAPTTLFYSSRRRQHSDDPRGHAQGPLPLRRQKSGDIQAALQKQTPQRRQPQSQPKSVEAVRCISSPRVSREVLQPISTNLLKTDRYHLKPSCPAVASARFHGALGGDCNNNNNNNNNNNINNNAINPINSAAVSIPSPRADAIRPLTQVAAPGGADESAETTATTPRVQLRPHPAIEEEEKNELTAVHDQLHQTLREIGDISPREVATRTQTKRSPQVAPLPVANSPTTSTVPALTPRCEDEPAPSLPLPTVWVTSFADFSEKYGLCYRLSTGHTGVHFNDSTKMVWEPITNRVEYYMRVKEVVARGNANVLQARDQQHAFHMDMFPESLTKKVTLIKYFKSYLSRTRNSHTNVEVVRCSPYVSEVTPSLSGPHMIEDIVYVKRWLITPQAIIFRLSNKTIQVCFHDKAEVILSSESRVVTYTEPTGNRVTMSLSSVATRSREIAARLRYTKDILSELIQNRDI</sequence>
<accession>A0A3L6L3X6</accession>
<dbReference type="PROSITE" id="PS50011">
    <property type="entry name" value="PROTEIN_KINASE_DOM"/>
    <property type="match status" value="1"/>
</dbReference>
<evidence type="ECO:0000256" key="6">
    <source>
        <dbReference type="ARBA" id="ARBA00022840"/>
    </source>
</evidence>
<dbReference type="PANTHER" id="PTHR24345:SF0">
    <property type="entry name" value="CELL CYCLE SERINE_THREONINE-PROTEIN KINASE CDC5_MSD2"/>
    <property type="match status" value="1"/>
</dbReference>
<dbReference type="Gene3D" id="1.10.510.10">
    <property type="entry name" value="Transferase(Phosphotransferase) domain 1"/>
    <property type="match status" value="1"/>
</dbReference>
<dbReference type="InterPro" id="IPR036947">
    <property type="entry name" value="POLO_box_dom_sf"/>
</dbReference>
<evidence type="ECO:0000256" key="7">
    <source>
        <dbReference type="PROSITE-ProRule" id="PRU10141"/>
    </source>
</evidence>
<feature type="region of interest" description="Disordered" evidence="9">
    <location>
        <begin position="315"/>
        <end position="365"/>
    </location>
</feature>
<dbReference type="Proteomes" id="UP000266743">
    <property type="component" value="Chromosome 7"/>
</dbReference>
<dbReference type="CDD" id="cd14099">
    <property type="entry name" value="STKc_PLK"/>
    <property type="match status" value="1"/>
</dbReference>
<feature type="region of interest" description="Disordered" evidence="9">
    <location>
        <begin position="1"/>
        <end position="28"/>
    </location>
</feature>
<dbReference type="InterPro" id="IPR017441">
    <property type="entry name" value="Protein_kinase_ATP_BS"/>
</dbReference>
<dbReference type="Pfam" id="PF00659">
    <property type="entry name" value="POLO_box"/>
    <property type="match status" value="2"/>
</dbReference>
<evidence type="ECO:0000256" key="9">
    <source>
        <dbReference type="SAM" id="MobiDB-lite"/>
    </source>
</evidence>
<dbReference type="InterPro" id="IPR000959">
    <property type="entry name" value="POLO_box_dom"/>
</dbReference>
<dbReference type="AlphaFoldDB" id="A0A3L6L3X6"/>
<feature type="binding site" evidence="7">
    <location>
        <position position="70"/>
    </location>
    <ligand>
        <name>ATP</name>
        <dbReference type="ChEBI" id="CHEBI:30616"/>
    </ligand>
</feature>
<evidence type="ECO:0000259" key="10">
    <source>
        <dbReference type="PROSITE" id="PS50011"/>
    </source>
</evidence>
<dbReference type="CDD" id="cd13117">
    <property type="entry name" value="POLO_box_2"/>
    <property type="match status" value="1"/>
</dbReference>
<dbReference type="InterPro" id="IPR008271">
    <property type="entry name" value="Ser/Thr_kinase_AS"/>
</dbReference>
<feature type="region of interest" description="Disordered" evidence="9">
    <location>
        <begin position="512"/>
        <end position="543"/>
    </location>
</feature>